<evidence type="ECO:0000313" key="2">
    <source>
        <dbReference type="EMBL" id="MCI67772.1"/>
    </source>
</evidence>
<feature type="region of interest" description="Disordered" evidence="1">
    <location>
        <begin position="1"/>
        <end position="45"/>
    </location>
</feature>
<organism evidence="2 3">
    <name type="scientific">Trifolium medium</name>
    <dbReference type="NCBI Taxonomy" id="97028"/>
    <lineage>
        <taxon>Eukaryota</taxon>
        <taxon>Viridiplantae</taxon>
        <taxon>Streptophyta</taxon>
        <taxon>Embryophyta</taxon>
        <taxon>Tracheophyta</taxon>
        <taxon>Spermatophyta</taxon>
        <taxon>Magnoliopsida</taxon>
        <taxon>eudicotyledons</taxon>
        <taxon>Gunneridae</taxon>
        <taxon>Pentapetalae</taxon>
        <taxon>rosids</taxon>
        <taxon>fabids</taxon>
        <taxon>Fabales</taxon>
        <taxon>Fabaceae</taxon>
        <taxon>Papilionoideae</taxon>
        <taxon>50 kb inversion clade</taxon>
        <taxon>NPAAA clade</taxon>
        <taxon>Hologalegina</taxon>
        <taxon>IRL clade</taxon>
        <taxon>Trifolieae</taxon>
        <taxon>Trifolium</taxon>
    </lineage>
</organism>
<accession>A0A392U381</accession>
<protein>
    <submittedName>
        <fullName evidence="2">Uncharacterized protein</fullName>
    </submittedName>
</protein>
<feature type="non-terminal residue" evidence="2">
    <location>
        <position position="45"/>
    </location>
</feature>
<dbReference type="Proteomes" id="UP000265520">
    <property type="component" value="Unassembled WGS sequence"/>
</dbReference>
<proteinExistence type="predicted"/>
<dbReference type="AlphaFoldDB" id="A0A392U381"/>
<evidence type="ECO:0000313" key="3">
    <source>
        <dbReference type="Proteomes" id="UP000265520"/>
    </source>
</evidence>
<sequence length="45" mass="4801">MRGIMEDLDPERLKAAPGRSGGENGVKSGRRGNGSERASEACEIR</sequence>
<name>A0A392U381_9FABA</name>
<comment type="caution">
    <text evidence="2">The sequence shown here is derived from an EMBL/GenBank/DDBJ whole genome shotgun (WGS) entry which is preliminary data.</text>
</comment>
<keyword evidence="3" id="KW-1185">Reference proteome</keyword>
<feature type="compositionally biased region" description="Basic and acidic residues" evidence="1">
    <location>
        <begin position="33"/>
        <end position="45"/>
    </location>
</feature>
<dbReference type="EMBL" id="LXQA010723439">
    <property type="protein sequence ID" value="MCI67772.1"/>
    <property type="molecule type" value="Genomic_DNA"/>
</dbReference>
<reference evidence="2 3" key="1">
    <citation type="journal article" date="2018" name="Front. Plant Sci.">
        <title>Red Clover (Trifolium pratense) and Zigzag Clover (T. medium) - A Picture of Genomic Similarities and Differences.</title>
        <authorList>
            <person name="Dluhosova J."/>
            <person name="Istvanek J."/>
            <person name="Nedelnik J."/>
            <person name="Repkova J."/>
        </authorList>
    </citation>
    <scope>NUCLEOTIDE SEQUENCE [LARGE SCALE GENOMIC DNA]</scope>
    <source>
        <strain evidence="3">cv. 10/8</strain>
        <tissue evidence="2">Leaf</tissue>
    </source>
</reference>
<evidence type="ECO:0000256" key="1">
    <source>
        <dbReference type="SAM" id="MobiDB-lite"/>
    </source>
</evidence>